<dbReference type="PANTHER" id="PTHR36437:SF2">
    <property type="entry name" value="GLYOXALASE_BLEOMYCIN RESISTANCE PROTEIN_DIOXYGENASE"/>
    <property type="match status" value="1"/>
</dbReference>
<dbReference type="KEGG" id="ppru:FDP22_12965"/>
<organism evidence="2 3">
    <name type="scientific">Paroceanicella profunda</name>
    <dbReference type="NCBI Taxonomy" id="2579971"/>
    <lineage>
        <taxon>Bacteria</taxon>
        <taxon>Pseudomonadati</taxon>
        <taxon>Pseudomonadota</taxon>
        <taxon>Alphaproteobacteria</taxon>
        <taxon>Rhodobacterales</taxon>
        <taxon>Paracoccaceae</taxon>
        <taxon>Paroceanicella</taxon>
    </lineage>
</organism>
<name>A0A5B8G1H1_9RHOB</name>
<dbReference type="SUPFAM" id="SSF54593">
    <property type="entry name" value="Glyoxalase/Bleomycin resistance protein/Dihydroxybiphenyl dioxygenase"/>
    <property type="match status" value="1"/>
</dbReference>
<dbReference type="PANTHER" id="PTHR36437">
    <property type="entry name" value="GLYOXALASE/BLEOMYCIN RESISTANCE PROTEIN/DIOXYGENASE"/>
    <property type="match status" value="1"/>
</dbReference>
<dbReference type="AlphaFoldDB" id="A0A5B8G1H1"/>
<gene>
    <name evidence="2" type="ORF">FDP22_12965</name>
</gene>
<dbReference type="InterPro" id="IPR037523">
    <property type="entry name" value="VOC_core"/>
</dbReference>
<proteinExistence type="predicted"/>
<protein>
    <submittedName>
        <fullName evidence="2">VOC family protein</fullName>
    </submittedName>
</protein>
<dbReference type="InterPro" id="IPR004360">
    <property type="entry name" value="Glyas_Fos-R_dOase_dom"/>
</dbReference>
<dbReference type="Proteomes" id="UP000305888">
    <property type="component" value="Chromosome"/>
</dbReference>
<evidence type="ECO:0000259" key="1">
    <source>
        <dbReference type="PROSITE" id="PS51819"/>
    </source>
</evidence>
<dbReference type="InterPro" id="IPR029068">
    <property type="entry name" value="Glyas_Bleomycin-R_OHBP_Dase"/>
</dbReference>
<dbReference type="PROSITE" id="PS51819">
    <property type="entry name" value="VOC"/>
    <property type="match status" value="1"/>
</dbReference>
<sequence length="121" mass="13035">MTLVVAEYDPAIAWFRRVLGFELLEDTDLGEGKRRVRLSPPGGGSALLIARATTARQSAAIGTQAGGRVAFFLETADFDATHAHMCAEGAHFEESPRSEPYGKVAVFRDICGNLWDLIGPA</sequence>
<reference evidence="2 3" key="1">
    <citation type="submission" date="2019-06" db="EMBL/GenBank/DDBJ databases">
        <title>Genome sequence of Rhodobacteraceae bacterium D4M1.</title>
        <authorList>
            <person name="Cao J."/>
        </authorList>
    </citation>
    <scope>NUCLEOTIDE SEQUENCE [LARGE SCALE GENOMIC DNA]</scope>
    <source>
        <strain evidence="2 3">D4M1</strain>
    </source>
</reference>
<keyword evidence="3" id="KW-1185">Reference proteome</keyword>
<dbReference type="OrthoDB" id="9794917at2"/>
<accession>A0A5B8G1H1</accession>
<evidence type="ECO:0000313" key="2">
    <source>
        <dbReference type="EMBL" id="QDL93710.1"/>
    </source>
</evidence>
<evidence type="ECO:0000313" key="3">
    <source>
        <dbReference type="Proteomes" id="UP000305888"/>
    </source>
</evidence>
<dbReference type="EMBL" id="CP040818">
    <property type="protein sequence ID" value="QDL93710.1"/>
    <property type="molecule type" value="Genomic_DNA"/>
</dbReference>
<dbReference type="Pfam" id="PF00903">
    <property type="entry name" value="Glyoxalase"/>
    <property type="match status" value="1"/>
</dbReference>
<dbReference type="Gene3D" id="3.10.180.10">
    <property type="entry name" value="2,3-Dihydroxybiphenyl 1,2-Dioxygenase, domain 1"/>
    <property type="match status" value="1"/>
</dbReference>
<feature type="domain" description="VOC" evidence="1">
    <location>
        <begin position="1"/>
        <end position="120"/>
    </location>
</feature>